<evidence type="ECO:0000313" key="2">
    <source>
        <dbReference type="EMBL" id="SPZ94207.1"/>
    </source>
</evidence>
<dbReference type="GeneID" id="97179994"/>
<organism evidence="2 3">
    <name type="scientific">Sphingobacterium multivorum</name>
    <dbReference type="NCBI Taxonomy" id="28454"/>
    <lineage>
        <taxon>Bacteria</taxon>
        <taxon>Pseudomonadati</taxon>
        <taxon>Bacteroidota</taxon>
        <taxon>Sphingobacteriia</taxon>
        <taxon>Sphingobacteriales</taxon>
        <taxon>Sphingobacteriaceae</taxon>
        <taxon>Sphingobacterium</taxon>
    </lineage>
</organism>
<evidence type="ECO:0000259" key="1">
    <source>
        <dbReference type="Pfam" id="PF06439"/>
    </source>
</evidence>
<accession>A0A2X2JIW1</accession>
<dbReference type="GO" id="GO:0016787">
    <property type="term" value="F:hydrolase activity"/>
    <property type="evidence" value="ECO:0007669"/>
    <property type="project" value="InterPro"/>
</dbReference>
<dbReference type="Proteomes" id="UP000251241">
    <property type="component" value="Unassembled WGS sequence"/>
</dbReference>
<proteinExistence type="predicted"/>
<dbReference type="InterPro" id="IPR010496">
    <property type="entry name" value="AL/BT2_dom"/>
</dbReference>
<dbReference type="Pfam" id="PF06439">
    <property type="entry name" value="3keto-disac_hyd"/>
    <property type="match status" value="1"/>
</dbReference>
<dbReference type="AlphaFoldDB" id="A0A2X2JIW1"/>
<protein>
    <submittedName>
        <fullName evidence="2">Domain of Uncharacterized Function (DUF1080)</fullName>
    </submittedName>
</protein>
<name>A0A2X2JIW1_SPHMU</name>
<gene>
    <name evidence="2" type="ORF">NCTC11343_05149</name>
</gene>
<dbReference type="EMBL" id="UAUU01000011">
    <property type="protein sequence ID" value="SPZ94207.1"/>
    <property type="molecule type" value="Genomic_DNA"/>
</dbReference>
<reference evidence="2 3" key="1">
    <citation type="submission" date="2018-06" db="EMBL/GenBank/DDBJ databases">
        <authorList>
            <consortium name="Pathogen Informatics"/>
            <person name="Doyle S."/>
        </authorList>
    </citation>
    <scope>NUCLEOTIDE SEQUENCE [LARGE SCALE GENOMIC DNA]</scope>
    <source>
        <strain evidence="2 3">NCTC11343</strain>
    </source>
</reference>
<dbReference type="RefSeq" id="WP_112376580.1">
    <property type="nucleotide sequence ID" value="NZ_CP069793.1"/>
</dbReference>
<feature type="domain" description="3-keto-alpha-glucoside-1,2-lyase/3-keto-2-hydroxy-glucal hydratase" evidence="1">
    <location>
        <begin position="41"/>
        <end position="241"/>
    </location>
</feature>
<dbReference type="Gene3D" id="2.60.120.560">
    <property type="entry name" value="Exo-inulinase, domain 1"/>
    <property type="match status" value="1"/>
</dbReference>
<evidence type="ECO:0000313" key="3">
    <source>
        <dbReference type="Proteomes" id="UP000251241"/>
    </source>
</evidence>
<sequence length="243" mass="28284">MINLNLFKKITLWVFLGCILLSCQNEKSSPNTLTEEEQRNGWQLLFDGSTLNNWHTYNNSKNAPTAWIVKNGTIYCDPNSESQKYDLVSDKEYKNYEFKFEWKLEKEGNSGVFVNVQERPDINATYHSGPEYQLLADSHPDFDKPLKRSGCLYTFLPQQNFVNIKTQDDWNEASIVQKDGKITFFLNGKITAEMDFNSAKWKDLVKHSNFKDYPEFGKHINGKLALQDWSRGVSFRNLKIKLL</sequence>